<evidence type="ECO:0000256" key="1">
    <source>
        <dbReference type="ARBA" id="ARBA00011738"/>
    </source>
</evidence>
<dbReference type="InterPro" id="IPR000182">
    <property type="entry name" value="GNAT_dom"/>
</dbReference>
<evidence type="ECO:0000256" key="2">
    <source>
        <dbReference type="ARBA" id="ARBA00012888"/>
    </source>
</evidence>
<dbReference type="PROSITE" id="PS51186">
    <property type="entry name" value="GNAT"/>
    <property type="match status" value="1"/>
</dbReference>
<dbReference type="PIRSF" id="PIRSF000452">
    <property type="entry name" value="6-N-acetyltransf"/>
    <property type="match status" value="1"/>
</dbReference>
<keyword evidence="5 9" id="KW-0046">Antibiotic resistance</keyword>
<keyword evidence="6 9" id="KW-0012">Acyltransferase</keyword>
<dbReference type="InterPro" id="IPR016181">
    <property type="entry name" value="Acyl_CoA_acyltransferase"/>
</dbReference>
<feature type="domain" description="N-acetyltransferase" evidence="10">
    <location>
        <begin position="1"/>
        <end position="150"/>
    </location>
</feature>
<protein>
    <recommendedName>
        <fullName evidence="3 9">Aminoglycoside N(6')-acetyltransferase type 1</fullName>
        <ecNumber evidence="2 9">2.3.1.82</ecNumber>
    </recommendedName>
    <alternativeName>
        <fullName evidence="7 9">Aminoglycoside resistance protein</fullName>
    </alternativeName>
</protein>
<evidence type="ECO:0000256" key="3">
    <source>
        <dbReference type="ARBA" id="ARBA00017677"/>
    </source>
</evidence>
<dbReference type="Pfam" id="PF00583">
    <property type="entry name" value="Acetyltransf_1"/>
    <property type="match status" value="1"/>
</dbReference>
<evidence type="ECO:0000256" key="8">
    <source>
        <dbReference type="ARBA" id="ARBA00048923"/>
    </source>
</evidence>
<evidence type="ECO:0000256" key="9">
    <source>
        <dbReference type="PIRNR" id="PIRNR000452"/>
    </source>
</evidence>
<dbReference type="EC" id="2.3.1.82" evidence="2 9"/>
<comment type="catalytic activity">
    <reaction evidence="8 9">
        <text>kanamycin B + acetyl-CoA = N(6')-acetylkanamycin B + CoA + H(+)</text>
        <dbReference type="Rhea" id="RHEA:16449"/>
        <dbReference type="ChEBI" id="CHEBI:15378"/>
        <dbReference type="ChEBI" id="CHEBI:57287"/>
        <dbReference type="ChEBI" id="CHEBI:57288"/>
        <dbReference type="ChEBI" id="CHEBI:58390"/>
        <dbReference type="ChEBI" id="CHEBI:58549"/>
        <dbReference type="EC" id="2.3.1.82"/>
    </reaction>
</comment>
<keyword evidence="12" id="KW-1185">Reference proteome</keyword>
<evidence type="ECO:0000256" key="5">
    <source>
        <dbReference type="ARBA" id="ARBA00023251"/>
    </source>
</evidence>
<dbReference type="PANTHER" id="PTHR43877">
    <property type="entry name" value="AMINOALKYLPHOSPHONATE N-ACETYLTRANSFERASE-RELATED-RELATED"/>
    <property type="match status" value="1"/>
</dbReference>
<evidence type="ECO:0000313" key="11">
    <source>
        <dbReference type="EMBL" id="NVD39509.1"/>
    </source>
</evidence>
<evidence type="ECO:0000259" key="10">
    <source>
        <dbReference type="PROSITE" id="PS51186"/>
    </source>
</evidence>
<dbReference type="PANTHER" id="PTHR43877:SF1">
    <property type="entry name" value="ACETYLTRANSFERASE"/>
    <property type="match status" value="1"/>
</dbReference>
<dbReference type="EMBL" id="JABWDU010000002">
    <property type="protein sequence ID" value="NVD39509.1"/>
    <property type="molecule type" value="Genomic_DNA"/>
</dbReference>
<accession>A0A7Y6UMZ9</accession>
<dbReference type="GO" id="GO:0046677">
    <property type="term" value="P:response to antibiotic"/>
    <property type="evidence" value="ECO:0007669"/>
    <property type="project" value="UniProtKB-KW"/>
</dbReference>
<gene>
    <name evidence="11" type="ORF">HT585_11620</name>
</gene>
<evidence type="ECO:0000313" key="12">
    <source>
        <dbReference type="Proteomes" id="UP000520198"/>
    </source>
</evidence>
<dbReference type="Proteomes" id="UP000520198">
    <property type="component" value="Unassembled WGS sequence"/>
</dbReference>
<keyword evidence="4 9" id="KW-0808">Transferase</keyword>
<evidence type="ECO:0000256" key="6">
    <source>
        <dbReference type="ARBA" id="ARBA00023315"/>
    </source>
</evidence>
<dbReference type="InterPro" id="IPR050832">
    <property type="entry name" value="Bact_Acetyltransf"/>
</dbReference>
<dbReference type="NCBIfam" id="NF043067">
    <property type="entry name" value="AAC_6p_group_E"/>
    <property type="match status" value="1"/>
</dbReference>
<dbReference type="SUPFAM" id="SSF55729">
    <property type="entry name" value="Acyl-CoA N-acyltransferases (Nat)"/>
    <property type="match status" value="1"/>
</dbReference>
<evidence type="ECO:0000256" key="7">
    <source>
        <dbReference type="ARBA" id="ARBA00029660"/>
    </source>
</evidence>
<dbReference type="AlphaFoldDB" id="A0A7Y6UMZ9"/>
<dbReference type="GO" id="GO:0047663">
    <property type="term" value="F:aminoglycoside 6'-N-acetyltransferase activity"/>
    <property type="evidence" value="ECO:0007669"/>
    <property type="project" value="UniProtKB-EC"/>
</dbReference>
<name>A0A7Y6UMZ9_9HYPH</name>
<dbReference type="CDD" id="cd04301">
    <property type="entry name" value="NAT_SF"/>
    <property type="match status" value="1"/>
</dbReference>
<comment type="subunit">
    <text evidence="1 9">Homodimer.</text>
</comment>
<reference evidence="11 12" key="1">
    <citation type="submission" date="2020-06" db="EMBL/GenBank/DDBJ databases">
        <authorList>
            <person name="Grouzdev D.S."/>
        </authorList>
    </citation>
    <scope>NUCLEOTIDE SEQUENCE [LARGE SCALE GENOMIC DNA]</scope>
    <source>
        <strain evidence="11 12">HO-A22</strain>
    </source>
</reference>
<comment type="function">
    <text evidence="9">Catalyzes the transfer of an acetyl group from acetyl-CoA to the 6'-amino group of aminoglycoside molecules conferring resistance to antibiotics containing the purpurosamine ring.</text>
</comment>
<comment type="caution">
    <text evidence="11">The sequence shown here is derived from an EMBL/GenBank/DDBJ whole genome shotgun (WGS) entry which is preliminary data.</text>
</comment>
<organism evidence="11 12">
    <name type="scientific">Ensifer oleiphilus</name>
    <dbReference type="NCBI Taxonomy" id="2742698"/>
    <lineage>
        <taxon>Bacteria</taxon>
        <taxon>Pseudomonadati</taxon>
        <taxon>Pseudomonadota</taxon>
        <taxon>Alphaproteobacteria</taxon>
        <taxon>Hyphomicrobiales</taxon>
        <taxon>Rhizobiaceae</taxon>
        <taxon>Sinorhizobium/Ensifer group</taxon>
        <taxon>Ensifer</taxon>
    </lineage>
</organism>
<dbReference type="RefSeq" id="WP_176353026.1">
    <property type="nucleotide sequence ID" value="NZ_JABWDU010000002.1"/>
</dbReference>
<sequence>MRVLLMDREMVGRWLEMRLALWSDTPAAVHREEIDGCLAAAERQAAFLCEDDAGVAAGFAEVSLRSDYVNGCETSPVAFLEGIYVLPRYRRHGVARALITAAERWAISHGCRELASDTDIDNLESHGLHVALGFEETERVIYFRKELSGTSADN</sequence>
<evidence type="ECO:0000256" key="4">
    <source>
        <dbReference type="ARBA" id="ARBA00022679"/>
    </source>
</evidence>
<dbReference type="InterPro" id="IPR024170">
    <property type="entry name" value="Aminoglycoside_N6-AcTrfrase"/>
</dbReference>
<dbReference type="Gene3D" id="3.40.630.30">
    <property type="match status" value="1"/>
</dbReference>
<proteinExistence type="predicted"/>